<sequence length="299" mass="34249">RFCIRRSSCFVTEELEELRESRESHTNSRDVTKLAKTILRLTTVLGLGPTGSNAQGRCEDHRVSSGDNETWWIWLSIFLLAVAWVGFAVAAYKLWLRMNQRMAHNELQQAETATFMGNQRDLLDEQRANLQEFRTRYNNYVRQTDQGLATLEEYVDCVHDGLVHYGGFVRFNEITLQQRSTSSANGGQSKEEEPTSDAEILENDSNTREGESTGIIKHLRDQVNEALAFEHYEDATDIQTTLTAVLEAANFSPHLTLDMQEGSLEHIRDFTGEPETEVIMRCQEFTRRLQKICIGFCEQ</sequence>
<proteinExistence type="predicted"/>
<evidence type="ECO:0000256" key="1">
    <source>
        <dbReference type="SAM" id="MobiDB-lite"/>
    </source>
</evidence>
<gene>
    <name evidence="3" type="ORF">C1SCF055_LOCUS4587</name>
</gene>
<dbReference type="Proteomes" id="UP001152797">
    <property type="component" value="Unassembled WGS sequence"/>
</dbReference>
<comment type="caution">
    <text evidence="3">The sequence shown here is derived from an EMBL/GenBank/DDBJ whole genome shotgun (WGS) entry which is preliminary data.</text>
</comment>
<keyword evidence="2" id="KW-0812">Transmembrane</keyword>
<dbReference type="EMBL" id="CAMXCT020000264">
    <property type="protein sequence ID" value="CAL1129738.1"/>
    <property type="molecule type" value="Genomic_DNA"/>
</dbReference>
<keyword evidence="2" id="KW-0472">Membrane</keyword>
<feature type="region of interest" description="Disordered" evidence="1">
    <location>
        <begin position="179"/>
        <end position="211"/>
    </location>
</feature>
<feature type="transmembrane region" description="Helical" evidence="2">
    <location>
        <begin position="71"/>
        <end position="92"/>
    </location>
</feature>
<accession>A0A9P1BN41</accession>
<name>A0A9P1BN41_9DINO</name>
<reference evidence="3" key="1">
    <citation type="submission" date="2022-10" db="EMBL/GenBank/DDBJ databases">
        <authorList>
            <person name="Chen Y."/>
            <person name="Dougan E. K."/>
            <person name="Chan C."/>
            <person name="Rhodes N."/>
            <person name="Thang M."/>
        </authorList>
    </citation>
    <scope>NUCLEOTIDE SEQUENCE</scope>
</reference>
<dbReference type="EMBL" id="CAMXCT030000264">
    <property type="protein sequence ID" value="CAL4763675.1"/>
    <property type="molecule type" value="Genomic_DNA"/>
</dbReference>
<dbReference type="EMBL" id="CAMXCT010000264">
    <property type="protein sequence ID" value="CAI3976363.1"/>
    <property type="molecule type" value="Genomic_DNA"/>
</dbReference>
<feature type="compositionally biased region" description="Polar residues" evidence="1">
    <location>
        <begin position="179"/>
        <end position="188"/>
    </location>
</feature>
<keyword evidence="5" id="KW-1185">Reference proteome</keyword>
<evidence type="ECO:0000313" key="3">
    <source>
        <dbReference type="EMBL" id="CAI3976363.1"/>
    </source>
</evidence>
<dbReference type="AlphaFoldDB" id="A0A9P1BN41"/>
<organism evidence="3">
    <name type="scientific">Cladocopium goreaui</name>
    <dbReference type="NCBI Taxonomy" id="2562237"/>
    <lineage>
        <taxon>Eukaryota</taxon>
        <taxon>Sar</taxon>
        <taxon>Alveolata</taxon>
        <taxon>Dinophyceae</taxon>
        <taxon>Suessiales</taxon>
        <taxon>Symbiodiniaceae</taxon>
        <taxon>Cladocopium</taxon>
    </lineage>
</organism>
<feature type="non-terminal residue" evidence="3">
    <location>
        <position position="299"/>
    </location>
</feature>
<evidence type="ECO:0000313" key="5">
    <source>
        <dbReference type="Proteomes" id="UP001152797"/>
    </source>
</evidence>
<evidence type="ECO:0000313" key="4">
    <source>
        <dbReference type="EMBL" id="CAL4763675.1"/>
    </source>
</evidence>
<reference evidence="4 5" key="2">
    <citation type="submission" date="2024-05" db="EMBL/GenBank/DDBJ databases">
        <authorList>
            <person name="Chen Y."/>
            <person name="Shah S."/>
            <person name="Dougan E. K."/>
            <person name="Thang M."/>
            <person name="Chan C."/>
        </authorList>
    </citation>
    <scope>NUCLEOTIDE SEQUENCE [LARGE SCALE GENOMIC DNA]</scope>
</reference>
<evidence type="ECO:0000256" key="2">
    <source>
        <dbReference type="SAM" id="Phobius"/>
    </source>
</evidence>
<keyword evidence="2" id="KW-1133">Transmembrane helix</keyword>
<protein>
    <submittedName>
        <fullName evidence="3">Uncharacterized protein</fullName>
    </submittedName>
</protein>